<accession>A0A368NG09</accession>
<dbReference type="RefSeq" id="WP_114338716.1">
    <property type="nucleotide sequence ID" value="NZ_QPID01000007.1"/>
</dbReference>
<feature type="transmembrane region" description="Helical" evidence="1">
    <location>
        <begin position="46"/>
        <end position="66"/>
    </location>
</feature>
<keyword evidence="1" id="KW-0472">Membrane</keyword>
<name>A0A368NG09_9GAMM</name>
<organism evidence="2 3">
    <name type="scientific">Corallincola holothuriorum</name>
    <dbReference type="NCBI Taxonomy" id="2282215"/>
    <lineage>
        <taxon>Bacteria</taxon>
        <taxon>Pseudomonadati</taxon>
        <taxon>Pseudomonadota</taxon>
        <taxon>Gammaproteobacteria</taxon>
        <taxon>Alteromonadales</taxon>
        <taxon>Psychromonadaceae</taxon>
        <taxon>Corallincola</taxon>
    </lineage>
</organism>
<dbReference type="OrthoDB" id="9812349at2"/>
<dbReference type="PANTHER" id="PTHR34980:SF2">
    <property type="entry name" value="INNER MEMBRANE PROTEIN YHAH-RELATED"/>
    <property type="match status" value="1"/>
</dbReference>
<dbReference type="GO" id="GO:0005886">
    <property type="term" value="C:plasma membrane"/>
    <property type="evidence" value="ECO:0007669"/>
    <property type="project" value="TreeGrafter"/>
</dbReference>
<dbReference type="EMBL" id="QPID01000007">
    <property type="protein sequence ID" value="RCU49156.1"/>
    <property type="molecule type" value="Genomic_DNA"/>
</dbReference>
<dbReference type="InterPro" id="IPR008523">
    <property type="entry name" value="DUF805"/>
</dbReference>
<comment type="caution">
    <text evidence="2">The sequence shown here is derived from an EMBL/GenBank/DDBJ whole genome shotgun (WGS) entry which is preliminary data.</text>
</comment>
<feature type="transmembrane region" description="Helical" evidence="1">
    <location>
        <begin position="21"/>
        <end position="40"/>
    </location>
</feature>
<reference evidence="2 3" key="1">
    <citation type="submission" date="2018-07" db="EMBL/GenBank/DDBJ databases">
        <title>Corallincola holothuriorum sp. nov., a new facultative anaerobe isolated from sea cucumber Apostichopus japonicus.</title>
        <authorList>
            <person name="Xia H."/>
        </authorList>
    </citation>
    <scope>NUCLEOTIDE SEQUENCE [LARGE SCALE GENOMIC DNA]</scope>
    <source>
        <strain evidence="2 3">C4</strain>
    </source>
</reference>
<feature type="transmembrane region" description="Helical" evidence="1">
    <location>
        <begin position="78"/>
        <end position="98"/>
    </location>
</feature>
<dbReference type="PANTHER" id="PTHR34980">
    <property type="entry name" value="INNER MEMBRANE PROTEIN-RELATED-RELATED"/>
    <property type="match status" value="1"/>
</dbReference>
<sequence>MSWFLAALKKYATFAGRARRCEYWYFALFYLLTVIVAVVIDAVIGIPIFTVVTMLGLIIPSISVTVRRLHDTGRSGWWYWIVLVPMVGGIILLIFMLIDSAEGENDFGPNPKVATAP</sequence>
<protein>
    <submittedName>
        <fullName evidence="2">DUF805 domain-containing protein</fullName>
    </submittedName>
</protein>
<dbReference type="AlphaFoldDB" id="A0A368NG09"/>
<evidence type="ECO:0000256" key="1">
    <source>
        <dbReference type="SAM" id="Phobius"/>
    </source>
</evidence>
<evidence type="ECO:0000313" key="2">
    <source>
        <dbReference type="EMBL" id="RCU49156.1"/>
    </source>
</evidence>
<evidence type="ECO:0000313" key="3">
    <source>
        <dbReference type="Proteomes" id="UP000252558"/>
    </source>
</evidence>
<proteinExistence type="predicted"/>
<gene>
    <name evidence="2" type="ORF">DU002_12435</name>
</gene>
<keyword evidence="3" id="KW-1185">Reference proteome</keyword>
<keyword evidence="1" id="KW-1133">Transmembrane helix</keyword>
<dbReference type="Pfam" id="PF05656">
    <property type="entry name" value="DUF805"/>
    <property type="match status" value="1"/>
</dbReference>
<dbReference type="Proteomes" id="UP000252558">
    <property type="component" value="Unassembled WGS sequence"/>
</dbReference>
<keyword evidence="1" id="KW-0812">Transmembrane</keyword>